<sequence>MSRIAMDTRAQNSWKELIEKEAATRIACKLKQDEASKDEDGWFDRTKYKLNKPLTGNLPTSLKFPPRPNRSNTVEEIERLTEQLKNSGANLLSDMKPPSQNIQALLYDGFTKEEKGRHQYLKARKSENPENKYEYPLLNSFEYGWKLNEVAPEYKTPAYGRGRIVEESFYRRNGVF</sequence>
<reference evidence="2 3" key="1">
    <citation type="journal article" date="2018" name="Sci. Rep.">
        <title>Genomic signatures of local adaptation to the degree of environmental predictability in rotifers.</title>
        <authorList>
            <person name="Franch-Gras L."/>
            <person name="Hahn C."/>
            <person name="Garcia-Roger E.M."/>
            <person name="Carmona M.J."/>
            <person name="Serra M."/>
            <person name="Gomez A."/>
        </authorList>
    </citation>
    <scope>NUCLEOTIDE SEQUENCE [LARGE SCALE GENOMIC DNA]</scope>
    <source>
        <strain evidence="2">HYR1</strain>
    </source>
</reference>
<dbReference type="Proteomes" id="UP000276133">
    <property type="component" value="Unassembled WGS sequence"/>
</dbReference>
<name>A0A3M7RPQ5_BRAPC</name>
<accession>A0A3M7RPQ5</accession>
<evidence type="ECO:0000313" key="3">
    <source>
        <dbReference type="Proteomes" id="UP000276133"/>
    </source>
</evidence>
<gene>
    <name evidence="2" type="ORF">BpHYR1_007695</name>
</gene>
<dbReference type="PANTHER" id="PTHR35826">
    <property type="entry name" value="PROTEIN ATP6V1FNB-LIKE"/>
    <property type="match status" value="1"/>
</dbReference>
<dbReference type="OrthoDB" id="410807at2759"/>
<dbReference type="PANTHER" id="PTHR35826:SF1">
    <property type="entry name" value="PROTEIN ATP6V1FNB-LIKE"/>
    <property type="match status" value="1"/>
</dbReference>
<comment type="caution">
    <text evidence="2">The sequence shown here is derived from an EMBL/GenBank/DDBJ whole genome shotgun (WGS) entry which is preliminary data.</text>
</comment>
<keyword evidence="3" id="KW-1185">Reference proteome</keyword>
<organism evidence="2 3">
    <name type="scientific">Brachionus plicatilis</name>
    <name type="common">Marine rotifer</name>
    <name type="synonym">Brachionus muelleri</name>
    <dbReference type="NCBI Taxonomy" id="10195"/>
    <lineage>
        <taxon>Eukaryota</taxon>
        <taxon>Metazoa</taxon>
        <taxon>Spiralia</taxon>
        <taxon>Gnathifera</taxon>
        <taxon>Rotifera</taxon>
        <taxon>Eurotatoria</taxon>
        <taxon>Monogononta</taxon>
        <taxon>Pseudotrocha</taxon>
        <taxon>Ploima</taxon>
        <taxon>Brachionidae</taxon>
        <taxon>Brachionus</taxon>
    </lineage>
</organism>
<evidence type="ECO:0000259" key="1">
    <source>
        <dbReference type="Pfam" id="PF22589"/>
    </source>
</evidence>
<dbReference type="EMBL" id="REGN01002909">
    <property type="protein sequence ID" value="RNA25522.1"/>
    <property type="molecule type" value="Genomic_DNA"/>
</dbReference>
<evidence type="ECO:0000313" key="2">
    <source>
        <dbReference type="EMBL" id="RNA25522.1"/>
    </source>
</evidence>
<dbReference type="Pfam" id="PF22589">
    <property type="entry name" value="SPMIP1"/>
    <property type="match status" value="1"/>
</dbReference>
<protein>
    <recommendedName>
        <fullName evidence="1">Sperm microtubule inner protein 1 C-terminal domain-containing protein</fullName>
    </recommendedName>
</protein>
<proteinExistence type="predicted"/>
<dbReference type="InterPro" id="IPR054323">
    <property type="entry name" value="SPMIP1_C"/>
</dbReference>
<dbReference type="AlphaFoldDB" id="A0A3M7RPQ5"/>
<feature type="domain" description="Sperm microtubule inner protein 1 C-terminal" evidence="1">
    <location>
        <begin position="70"/>
        <end position="176"/>
    </location>
</feature>